<dbReference type="EMBL" id="KK107390">
    <property type="protein sequence ID" value="EZA51377.1"/>
    <property type="molecule type" value="Genomic_DNA"/>
</dbReference>
<dbReference type="AlphaFoldDB" id="A0A026W5M5"/>
<name>A0A026W5M5_OOCBI</name>
<accession>A0A026W5M5</accession>
<dbReference type="Proteomes" id="UP000053097">
    <property type="component" value="Unassembled WGS sequence"/>
</dbReference>
<gene>
    <name evidence="1" type="ORF">X777_09646</name>
</gene>
<reference evidence="1 2" key="1">
    <citation type="journal article" date="2014" name="Curr. Biol.">
        <title>The genome of the clonal raider ant Cerapachys biroi.</title>
        <authorList>
            <person name="Oxley P.R."/>
            <person name="Ji L."/>
            <person name="Fetter-Pruneda I."/>
            <person name="McKenzie S.K."/>
            <person name="Li C."/>
            <person name="Hu H."/>
            <person name="Zhang G."/>
            <person name="Kronauer D.J."/>
        </authorList>
    </citation>
    <scope>NUCLEOTIDE SEQUENCE [LARGE SCALE GENOMIC DNA]</scope>
</reference>
<dbReference type="STRING" id="2015173.A0A026W5M5"/>
<evidence type="ECO:0000313" key="1">
    <source>
        <dbReference type="EMBL" id="EZA51377.1"/>
    </source>
</evidence>
<keyword evidence="2" id="KW-1185">Reference proteome</keyword>
<evidence type="ECO:0000313" key="2">
    <source>
        <dbReference type="Proteomes" id="UP000053097"/>
    </source>
</evidence>
<dbReference type="OrthoDB" id="30336at2759"/>
<organism evidence="1 2">
    <name type="scientific">Ooceraea biroi</name>
    <name type="common">Clonal raider ant</name>
    <name type="synonym">Cerapachys biroi</name>
    <dbReference type="NCBI Taxonomy" id="2015173"/>
    <lineage>
        <taxon>Eukaryota</taxon>
        <taxon>Metazoa</taxon>
        <taxon>Ecdysozoa</taxon>
        <taxon>Arthropoda</taxon>
        <taxon>Hexapoda</taxon>
        <taxon>Insecta</taxon>
        <taxon>Pterygota</taxon>
        <taxon>Neoptera</taxon>
        <taxon>Endopterygota</taxon>
        <taxon>Hymenoptera</taxon>
        <taxon>Apocrita</taxon>
        <taxon>Aculeata</taxon>
        <taxon>Formicoidea</taxon>
        <taxon>Formicidae</taxon>
        <taxon>Dorylinae</taxon>
        <taxon>Ooceraea</taxon>
    </lineage>
</organism>
<protein>
    <submittedName>
        <fullName evidence="1">Protein purity of essence</fullName>
    </submittedName>
</protein>
<sequence>MLKASERVLASYRDELLPCTSFDEFCDIVGLLEDIRNPSTCIDDVLRHLA</sequence>
<proteinExistence type="predicted"/>